<keyword evidence="6" id="KW-1185">Reference proteome</keyword>
<keyword evidence="3 5" id="KW-0808">Transferase</keyword>
<gene>
    <name evidence="5" type="ORF">EA472_19840</name>
</gene>
<keyword evidence="2" id="KW-0328">Glycosyltransferase</keyword>
<evidence type="ECO:0000313" key="5">
    <source>
        <dbReference type="EMBL" id="RQG96956.1"/>
    </source>
</evidence>
<dbReference type="OrthoDB" id="46222at2157"/>
<dbReference type="InterPro" id="IPR001173">
    <property type="entry name" value="Glyco_trans_2-like"/>
</dbReference>
<evidence type="ECO:0000256" key="3">
    <source>
        <dbReference type="ARBA" id="ARBA00022679"/>
    </source>
</evidence>
<dbReference type="PANTHER" id="PTHR43685:SF5">
    <property type="entry name" value="GLYCOSYLTRANSFERASE EPSE-RELATED"/>
    <property type="match status" value="1"/>
</dbReference>
<dbReference type="SUPFAM" id="SSF53448">
    <property type="entry name" value="Nucleotide-diphospho-sugar transferases"/>
    <property type="match status" value="1"/>
</dbReference>
<protein>
    <submittedName>
        <fullName evidence="5">Glycosyltransferase</fullName>
    </submittedName>
</protein>
<organism evidence="5 6">
    <name type="scientific">Natrarchaeobius chitinivorans</name>
    <dbReference type="NCBI Taxonomy" id="1679083"/>
    <lineage>
        <taxon>Archaea</taxon>
        <taxon>Methanobacteriati</taxon>
        <taxon>Methanobacteriota</taxon>
        <taxon>Stenosarchaea group</taxon>
        <taxon>Halobacteria</taxon>
        <taxon>Halobacteriales</taxon>
        <taxon>Natrialbaceae</taxon>
        <taxon>Natrarchaeobius</taxon>
    </lineage>
</organism>
<comment type="caution">
    <text evidence="5">The sequence shown here is derived from an EMBL/GenBank/DDBJ whole genome shotgun (WGS) entry which is preliminary data.</text>
</comment>
<reference evidence="5 6" key="1">
    <citation type="submission" date="2018-10" db="EMBL/GenBank/DDBJ databases">
        <title>Natrarchaeobius chitinivorans gen. nov., sp. nov., and Natrarchaeobius haloalkaliphilus sp. nov., alkaliphilic, chitin-utilizing haloarchaea from hypersaline alkaline lakes.</title>
        <authorList>
            <person name="Sorokin D.Y."/>
            <person name="Elcheninov A.G."/>
            <person name="Kostrikina N.A."/>
            <person name="Bale N.J."/>
            <person name="Sinninghe Damste J.S."/>
            <person name="Khijniak T.V."/>
            <person name="Kublanov I.V."/>
            <person name="Toshchakov S.V."/>
        </authorList>
    </citation>
    <scope>NUCLEOTIDE SEQUENCE [LARGE SCALE GENOMIC DNA]</scope>
    <source>
        <strain evidence="5 6">AArcht7</strain>
    </source>
</reference>
<dbReference type="InterPro" id="IPR029044">
    <property type="entry name" value="Nucleotide-diphossugar_trans"/>
</dbReference>
<dbReference type="Gene3D" id="3.90.550.10">
    <property type="entry name" value="Spore Coat Polysaccharide Biosynthesis Protein SpsA, Chain A"/>
    <property type="match status" value="1"/>
</dbReference>
<evidence type="ECO:0000313" key="6">
    <source>
        <dbReference type="Proteomes" id="UP000281431"/>
    </source>
</evidence>
<dbReference type="AlphaFoldDB" id="A0A3N6MQQ4"/>
<feature type="domain" description="Glycosyltransferase 2-like" evidence="4">
    <location>
        <begin position="9"/>
        <end position="172"/>
    </location>
</feature>
<proteinExistence type="inferred from homology"/>
<accession>A0A3N6MQQ4</accession>
<dbReference type="InterPro" id="IPR050834">
    <property type="entry name" value="Glycosyltransf_2"/>
</dbReference>
<evidence type="ECO:0000259" key="4">
    <source>
        <dbReference type="Pfam" id="PF00535"/>
    </source>
</evidence>
<dbReference type="Proteomes" id="UP000281431">
    <property type="component" value="Unassembled WGS sequence"/>
</dbReference>
<sequence length="276" mass="31482">MTTNHTSFSVLMSVYRDETADHVRTALKSVFDQTIPPDEVLIVEDGPLPVNLKEVITSFKRQYPDTVQIISLSTNRGLGVALRVGVEACSNDLIARMDADDVAVETRFQDQLAYLSANPEIDVLGGYVMEFSRDPNESGQIREVPVDPERVRSFARFRCPVNHPTVMFRREAVLEAGNYRSFRSMQDYELWMRMLSQGHTIANLPTVLVKCRTGNDLFDRRGGLRYARTEIRIQHEFLKHSSVSPVVFLLNIVARIPLRLTPNVVRKRVYQSILRS</sequence>
<dbReference type="EMBL" id="REFZ01000021">
    <property type="protein sequence ID" value="RQG96956.1"/>
    <property type="molecule type" value="Genomic_DNA"/>
</dbReference>
<comment type="similarity">
    <text evidence="1">Belongs to the glycosyltransferase 2 family.</text>
</comment>
<name>A0A3N6MQQ4_NATCH</name>
<dbReference type="Pfam" id="PF00535">
    <property type="entry name" value="Glycos_transf_2"/>
    <property type="match status" value="1"/>
</dbReference>
<dbReference type="PANTHER" id="PTHR43685">
    <property type="entry name" value="GLYCOSYLTRANSFERASE"/>
    <property type="match status" value="1"/>
</dbReference>
<evidence type="ECO:0000256" key="2">
    <source>
        <dbReference type="ARBA" id="ARBA00022676"/>
    </source>
</evidence>
<evidence type="ECO:0000256" key="1">
    <source>
        <dbReference type="ARBA" id="ARBA00006739"/>
    </source>
</evidence>
<dbReference type="GO" id="GO:0016757">
    <property type="term" value="F:glycosyltransferase activity"/>
    <property type="evidence" value="ECO:0007669"/>
    <property type="project" value="UniProtKB-KW"/>
</dbReference>